<protein>
    <submittedName>
        <fullName evidence="1">Uncharacterized protein</fullName>
    </submittedName>
</protein>
<name>A0A0D2MMC4_9CHLO</name>
<dbReference type="Gene3D" id="3.50.50.60">
    <property type="entry name" value="FAD/NAD(P)-binding domain"/>
    <property type="match status" value="1"/>
</dbReference>
<dbReference type="InterPro" id="IPR036188">
    <property type="entry name" value="FAD/NAD-bd_sf"/>
</dbReference>
<accession>A0A0D2MMC4</accession>
<keyword evidence="2" id="KW-1185">Reference proteome</keyword>
<dbReference type="OrthoDB" id="510395at2759"/>
<dbReference type="SUPFAM" id="SSF51905">
    <property type="entry name" value="FAD/NAD(P)-binding domain"/>
    <property type="match status" value="1"/>
</dbReference>
<organism evidence="1 2">
    <name type="scientific">Monoraphidium neglectum</name>
    <dbReference type="NCBI Taxonomy" id="145388"/>
    <lineage>
        <taxon>Eukaryota</taxon>
        <taxon>Viridiplantae</taxon>
        <taxon>Chlorophyta</taxon>
        <taxon>core chlorophytes</taxon>
        <taxon>Chlorophyceae</taxon>
        <taxon>CS clade</taxon>
        <taxon>Sphaeropleales</taxon>
        <taxon>Selenastraceae</taxon>
        <taxon>Monoraphidium</taxon>
    </lineage>
</organism>
<dbReference type="GeneID" id="25729320"/>
<evidence type="ECO:0000313" key="1">
    <source>
        <dbReference type="EMBL" id="KIY95960.1"/>
    </source>
</evidence>
<proteinExistence type="predicted"/>
<dbReference type="Proteomes" id="UP000054498">
    <property type="component" value="Unassembled WGS sequence"/>
</dbReference>
<dbReference type="EMBL" id="KK103227">
    <property type="protein sequence ID" value="KIY95960.1"/>
    <property type="molecule type" value="Genomic_DNA"/>
</dbReference>
<sequence length="296" mass="30800">MGTGMGGLVAAQRLSKHFDEVVSLERDARPQLPPAGGNAAAVDGPSAVHNGRPGVPQFNFIHALLGRGGAILDDSFGPDYRSQLLAAGGRLVDWFTEVSIVVPPGTTFLRNPPGSAPPPGLPPMGMYSASRALLEGTARKLLERNPRVTVRYGARADGLAFSPDEGTGGRPAAVEGVTLAGGGAVVGADLVVDCSGRNTRVADWLAAAGWEAPPVSVVDAGVGYVSRHFRLSPESQHRMEGTHALVATSMYPHTQLAVIQRIEGGDFLVGVGGYGEDESGLPPHDDSALLPWVQHI</sequence>
<reference evidence="1 2" key="1">
    <citation type="journal article" date="2013" name="BMC Genomics">
        <title>Reconstruction of the lipid metabolism for the microalga Monoraphidium neglectum from its genome sequence reveals characteristics suitable for biofuel production.</title>
        <authorList>
            <person name="Bogen C."/>
            <person name="Al-Dilaimi A."/>
            <person name="Albersmeier A."/>
            <person name="Wichmann J."/>
            <person name="Grundmann M."/>
            <person name="Rupp O."/>
            <person name="Lauersen K.J."/>
            <person name="Blifernez-Klassen O."/>
            <person name="Kalinowski J."/>
            <person name="Goesmann A."/>
            <person name="Mussgnug J.H."/>
            <person name="Kruse O."/>
        </authorList>
    </citation>
    <scope>NUCLEOTIDE SEQUENCE [LARGE SCALE GENOMIC DNA]</scope>
    <source>
        <strain evidence="1 2">SAG 48.87</strain>
    </source>
</reference>
<dbReference type="RefSeq" id="XP_013894980.1">
    <property type="nucleotide sequence ID" value="XM_014039526.1"/>
</dbReference>
<dbReference type="KEGG" id="mng:MNEG_12001"/>
<dbReference type="AlphaFoldDB" id="A0A0D2MMC4"/>
<gene>
    <name evidence="1" type="ORF">MNEG_12001</name>
</gene>
<evidence type="ECO:0000313" key="2">
    <source>
        <dbReference type="Proteomes" id="UP000054498"/>
    </source>
</evidence>